<accession>A0A1R3TKP3</accession>
<evidence type="ECO:0000313" key="2">
    <source>
        <dbReference type="Proteomes" id="UP000187891"/>
    </source>
</evidence>
<name>A0A1R3TKP3_9HYPH</name>
<gene>
    <name evidence="1" type="ORF">DSM25559_0938</name>
</gene>
<dbReference type="Proteomes" id="UP000187891">
    <property type="component" value="Unassembled WGS sequence"/>
</dbReference>
<organism evidence="1 2">
    <name type="scientific">Agrobacterium rosae</name>
    <dbReference type="NCBI Taxonomy" id="1972867"/>
    <lineage>
        <taxon>Bacteria</taxon>
        <taxon>Pseudomonadati</taxon>
        <taxon>Pseudomonadota</taxon>
        <taxon>Alphaproteobacteria</taxon>
        <taxon>Hyphomicrobiales</taxon>
        <taxon>Rhizobiaceae</taxon>
        <taxon>Rhizobium/Agrobacterium group</taxon>
        <taxon>Agrobacterium</taxon>
    </lineage>
</organism>
<evidence type="ECO:0000313" key="1">
    <source>
        <dbReference type="EMBL" id="SCX10555.1"/>
    </source>
</evidence>
<dbReference type="EMBL" id="FMUE01000002">
    <property type="protein sequence ID" value="SCX10555.1"/>
    <property type="molecule type" value="Genomic_DNA"/>
</dbReference>
<proteinExistence type="predicted"/>
<sequence length="122" mass="14157">MEMHVISIFPFTLWLLLLRGTICSVSKGVQRLKSITRLEFLFNGLADWSRFVAGKKLWAWPEIDHIRQRDDPSPYVGSGELDEIQNNFRFLIDLPSNNQFHFVGNLGKWPIDEMRAEIVGKP</sequence>
<protein>
    <submittedName>
        <fullName evidence="1">Uncharacterized protein</fullName>
    </submittedName>
</protein>
<reference evidence="2" key="1">
    <citation type="submission" date="2016-10" db="EMBL/GenBank/DDBJ databases">
        <authorList>
            <person name="Wibberg D."/>
        </authorList>
    </citation>
    <scope>NUCLEOTIDE SEQUENCE [LARGE SCALE GENOMIC DNA]</scope>
</reference>
<dbReference type="AlphaFoldDB" id="A0A1R3TKP3"/>